<feature type="compositionally biased region" description="Polar residues" evidence="15">
    <location>
        <begin position="48"/>
        <end position="58"/>
    </location>
</feature>
<dbReference type="EMBL" id="VFQX01000044">
    <property type="protein sequence ID" value="KAF0975478.1"/>
    <property type="molecule type" value="Genomic_DNA"/>
</dbReference>
<feature type="region of interest" description="Disordered" evidence="15">
    <location>
        <begin position="1054"/>
        <end position="1083"/>
    </location>
</feature>
<dbReference type="PANTHER" id="PTHR11630:SF48">
    <property type="entry name" value="DNA HELICASE MCM9"/>
    <property type="match status" value="1"/>
</dbReference>
<evidence type="ECO:0000256" key="14">
    <source>
        <dbReference type="RuleBase" id="RU004070"/>
    </source>
</evidence>
<feature type="compositionally biased region" description="Basic and acidic residues" evidence="15">
    <location>
        <begin position="15"/>
        <end position="26"/>
    </location>
</feature>
<name>A0A6A5BMV6_NAEFO</name>
<evidence type="ECO:0000256" key="12">
    <source>
        <dbReference type="ARBA" id="ARBA00042301"/>
    </source>
</evidence>
<feature type="compositionally biased region" description="Basic residues" evidence="15">
    <location>
        <begin position="1"/>
        <end position="14"/>
    </location>
</feature>
<keyword evidence="10" id="KW-0234">DNA repair</keyword>
<evidence type="ECO:0000256" key="7">
    <source>
        <dbReference type="ARBA" id="ARBA00022806"/>
    </source>
</evidence>
<evidence type="ECO:0000259" key="16">
    <source>
        <dbReference type="PROSITE" id="PS50051"/>
    </source>
</evidence>
<evidence type="ECO:0000256" key="4">
    <source>
        <dbReference type="ARBA" id="ARBA00022741"/>
    </source>
</evidence>
<feature type="compositionally biased region" description="Polar residues" evidence="15">
    <location>
        <begin position="1054"/>
        <end position="1071"/>
    </location>
</feature>
<keyword evidence="7" id="KW-0347">Helicase</keyword>
<dbReference type="InterPro" id="IPR012340">
    <property type="entry name" value="NA-bd_OB-fold"/>
</dbReference>
<dbReference type="PRINTS" id="PR01657">
    <property type="entry name" value="MCMFAMILY"/>
</dbReference>
<dbReference type="GO" id="GO:0000724">
    <property type="term" value="P:double-strand break repair via homologous recombination"/>
    <property type="evidence" value="ECO:0007669"/>
    <property type="project" value="TreeGrafter"/>
</dbReference>
<evidence type="ECO:0000256" key="9">
    <source>
        <dbReference type="ARBA" id="ARBA00023125"/>
    </source>
</evidence>
<dbReference type="VEuPathDB" id="AmoebaDB:FDP41_005472"/>
<dbReference type="GO" id="GO:0005634">
    <property type="term" value="C:nucleus"/>
    <property type="evidence" value="ECO:0007669"/>
    <property type="project" value="UniProtKB-SubCell"/>
</dbReference>
<dbReference type="Pfam" id="PF17855">
    <property type="entry name" value="MCM_lid"/>
    <property type="match status" value="1"/>
</dbReference>
<dbReference type="Pfam" id="PF00493">
    <property type="entry name" value="MCM"/>
    <property type="match status" value="1"/>
</dbReference>
<comment type="subcellular location">
    <subcellularLocation>
        <location evidence="1">Nucleus</location>
    </subcellularLocation>
</comment>
<evidence type="ECO:0000256" key="2">
    <source>
        <dbReference type="ARBA" id="ARBA00008010"/>
    </source>
</evidence>
<evidence type="ECO:0000256" key="15">
    <source>
        <dbReference type="SAM" id="MobiDB-lite"/>
    </source>
</evidence>
<dbReference type="Pfam" id="PF17207">
    <property type="entry name" value="MCM_OB"/>
    <property type="match status" value="1"/>
</dbReference>
<feature type="domain" description="MCM C-terminal AAA(+) ATPase" evidence="16">
    <location>
        <begin position="386"/>
        <end position="589"/>
    </location>
</feature>
<sequence>MPPKRSSRKNNHHHHSDDDGGKPNDHFEEEQQQLANFAPPPRNRFSHAVQQQASSQPNHGVGANHVSVGLHSNPQWCAFKIGDKSESDVERVMIAYLEKYHVQDIRDILCPPLTLTNDDTIHYSVFIDVLHFMSANIEIGSLLISYPFELIPIFERALIKAQQRYIDKQEVMKDQFKLKLLVHVRLHTLPQCNEVTKTSVSSVRSCDTNRLISVSGTVIKTGPIKMLEFKKVYICRKCKKPFEIIADREQYNMIVKPTQCPVEDCGGKSFTSRDEEIVCRDYQEIKIQDKISQLHVGSIPRSILVVLEDDLVDVVKAGDDIIITGVPYRRWKTLKNDVRCSIDMAIWCNHIRISNEKKSSAMNVTEEIKSEFKHFWQEYHEKPLAGRNLILKSMCPQLYGLYFVKLAVALTIIGGVPMKKNNTRIRGESHLLIVGDPGTGKSQFLKYASKLSPRYVMTNGIGTTSAGLTVMATKESGGDWTLEAGALVLADGGVCCIDEFDSIRDHDRATIHEAMEQQTLSIAKAGLVCKLNTRTTVLAACNPKGKYDLGASLSVNCALASPLLSRFDIVLVLLDTQDEEWDYRVSSFILNEQEMEEEDSQLWSFDKLRAYISFVKSEYHPQLTPESGRILTEYYRLQRRADRRVAARTTIRLLESLVRLAQAHARLMCRHEVTLQDAIMSVLTVDISSNTSSLLNVESVLHSNFPLDPDEDYSNYIQLVLYKLGIQQELPNVPSSTTTTRKRHSSKRLSDGGDDVGNNDSGIHDGDRNSLQKQQLVDTTTEDDPQYTRTRELLIDDDDDNEENVFNFQEDDTTMNDLEDTCHSKVMRRTSLQTKRKLEQMKEMNSTNNSQFTMSTTPTEENDYQPKKKKSLIITSEELDNAEKDIQKTPSLSNTTIESNFRRHLEQRQGVMRRLEFNNSDTLLIDTSDDHDQKEQIERLNNENTARQLPGQHSTTAMPQLLQVQQHQPSALNSKTLLPQVQQAPPKQTQSMEVVGTRASKSLLPTSTNSNNQTTTTTSATTNTTTNTETNLTTTTATNATSTTTNKRRGFLSTLLSKGAPSTTNNSVTNDRNSKDVPSKSTTVITADSRHQYDQNIEETSFEFPSLLLGVDDDGLLLGSTPEKPHHHQQQHLSKAAGKRLLEDNDDELDSMI</sequence>
<feature type="region of interest" description="Disordered" evidence="15">
    <location>
        <begin position="999"/>
        <end position="1029"/>
    </location>
</feature>
<dbReference type="InterPro" id="IPR001208">
    <property type="entry name" value="MCM_dom"/>
</dbReference>
<dbReference type="PROSITE" id="PS50051">
    <property type="entry name" value="MCM_2"/>
    <property type="match status" value="1"/>
</dbReference>
<evidence type="ECO:0000256" key="3">
    <source>
        <dbReference type="ARBA" id="ARBA00012551"/>
    </source>
</evidence>
<dbReference type="InterPro" id="IPR031327">
    <property type="entry name" value="MCM"/>
</dbReference>
<dbReference type="InterPro" id="IPR027417">
    <property type="entry name" value="P-loop_NTPase"/>
</dbReference>
<dbReference type="GO" id="GO:0042555">
    <property type="term" value="C:MCM complex"/>
    <property type="evidence" value="ECO:0007669"/>
    <property type="project" value="TreeGrafter"/>
</dbReference>
<dbReference type="Gene3D" id="3.40.50.300">
    <property type="entry name" value="P-loop containing nucleotide triphosphate hydrolases"/>
    <property type="match status" value="1"/>
</dbReference>
<keyword evidence="11" id="KW-0539">Nucleus</keyword>
<dbReference type="Gene3D" id="2.40.50.140">
    <property type="entry name" value="Nucleic acid-binding proteins"/>
    <property type="match status" value="1"/>
</dbReference>
<dbReference type="InterPro" id="IPR033762">
    <property type="entry name" value="MCM_OB"/>
</dbReference>
<dbReference type="SMART" id="SM00382">
    <property type="entry name" value="AAA"/>
    <property type="match status" value="1"/>
</dbReference>
<feature type="region of interest" description="Disordered" evidence="15">
    <location>
        <begin position="841"/>
        <end position="868"/>
    </location>
</feature>
<comment type="catalytic activity">
    <reaction evidence="13">
        <text>ATP + H2O = ADP + phosphate + H(+)</text>
        <dbReference type="Rhea" id="RHEA:13065"/>
        <dbReference type="ChEBI" id="CHEBI:15377"/>
        <dbReference type="ChEBI" id="CHEBI:15378"/>
        <dbReference type="ChEBI" id="CHEBI:30616"/>
        <dbReference type="ChEBI" id="CHEBI:43474"/>
        <dbReference type="ChEBI" id="CHEBI:456216"/>
        <dbReference type="EC" id="3.6.4.12"/>
    </reaction>
</comment>
<feature type="region of interest" description="Disordered" evidence="15">
    <location>
        <begin position="1"/>
        <end position="65"/>
    </location>
</feature>
<organism evidence="17 18">
    <name type="scientific">Naegleria fowleri</name>
    <name type="common">Brain eating amoeba</name>
    <dbReference type="NCBI Taxonomy" id="5763"/>
    <lineage>
        <taxon>Eukaryota</taxon>
        <taxon>Discoba</taxon>
        <taxon>Heterolobosea</taxon>
        <taxon>Tetramitia</taxon>
        <taxon>Eutetramitia</taxon>
        <taxon>Vahlkampfiidae</taxon>
        <taxon>Naegleria</taxon>
    </lineage>
</organism>
<evidence type="ECO:0000313" key="18">
    <source>
        <dbReference type="Proteomes" id="UP000444721"/>
    </source>
</evidence>
<dbReference type="VEuPathDB" id="AmoebaDB:NfTy_066520"/>
<dbReference type="InterPro" id="IPR058768">
    <property type="entry name" value="MCM9_N"/>
</dbReference>
<dbReference type="GO" id="GO:0016787">
    <property type="term" value="F:hydrolase activity"/>
    <property type="evidence" value="ECO:0007669"/>
    <property type="project" value="UniProtKB-KW"/>
</dbReference>
<keyword evidence="5" id="KW-0227">DNA damage</keyword>
<dbReference type="SMART" id="SM00350">
    <property type="entry name" value="MCM"/>
    <property type="match status" value="1"/>
</dbReference>
<keyword evidence="8 14" id="KW-0067">ATP-binding</keyword>
<dbReference type="PROSITE" id="PS00847">
    <property type="entry name" value="MCM_1"/>
    <property type="match status" value="1"/>
</dbReference>
<dbReference type="SUPFAM" id="SSF50249">
    <property type="entry name" value="Nucleic acid-binding proteins"/>
    <property type="match status" value="1"/>
</dbReference>
<dbReference type="OrthoDB" id="271325at2759"/>
<dbReference type="SUPFAM" id="SSF52540">
    <property type="entry name" value="P-loop containing nucleoside triphosphate hydrolases"/>
    <property type="match status" value="1"/>
</dbReference>
<dbReference type="InterPro" id="IPR003593">
    <property type="entry name" value="AAA+_ATPase"/>
</dbReference>
<dbReference type="GO" id="GO:0003697">
    <property type="term" value="F:single-stranded DNA binding"/>
    <property type="evidence" value="ECO:0007669"/>
    <property type="project" value="TreeGrafter"/>
</dbReference>
<evidence type="ECO:0000256" key="11">
    <source>
        <dbReference type="ARBA" id="ARBA00023242"/>
    </source>
</evidence>
<protein>
    <recommendedName>
        <fullName evidence="3">DNA helicase</fullName>
        <ecNumber evidence="3">3.6.4.12</ecNumber>
    </recommendedName>
    <alternativeName>
        <fullName evidence="12">Minichromosome maintenance 9</fullName>
    </alternativeName>
</protein>
<reference evidence="17 18" key="1">
    <citation type="journal article" date="2019" name="Sci. Rep.">
        <title>Nanopore sequencing improves the draft genome of the human pathogenic amoeba Naegleria fowleri.</title>
        <authorList>
            <person name="Liechti N."/>
            <person name="Schurch N."/>
            <person name="Bruggmann R."/>
            <person name="Wittwer M."/>
        </authorList>
    </citation>
    <scope>NUCLEOTIDE SEQUENCE [LARGE SCALE GENOMIC DNA]</scope>
    <source>
        <strain evidence="17 18">ATCC 30894</strain>
    </source>
</reference>
<dbReference type="InterPro" id="IPR041562">
    <property type="entry name" value="MCM_lid"/>
</dbReference>
<evidence type="ECO:0000313" key="17">
    <source>
        <dbReference type="EMBL" id="KAF0975478.1"/>
    </source>
</evidence>
<evidence type="ECO:0000256" key="5">
    <source>
        <dbReference type="ARBA" id="ARBA00022763"/>
    </source>
</evidence>
<feature type="region of interest" description="Disordered" evidence="15">
    <location>
        <begin position="1118"/>
        <end position="1153"/>
    </location>
</feature>
<dbReference type="Gene3D" id="2.20.28.10">
    <property type="match status" value="1"/>
</dbReference>
<dbReference type="GO" id="GO:0005524">
    <property type="term" value="F:ATP binding"/>
    <property type="evidence" value="ECO:0007669"/>
    <property type="project" value="UniProtKB-KW"/>
</dbReference>
<dbReference type="FunFam" id="3.40.50.300:FF:000671">
    <property type="entry name" value="DNA helicase MCM9 isoform X1"/>
    <property type="match status" value="1"/>
</dbReference>
<dbReference type="InterPro" id="IPR018525">
    <property type="entry name" value="MCM_CS"/>
</dbReference>
<dbReference type="Pfam" id="PF26066">
    <property type="entry name" value="MCM9_N"/>
    <property type="match status" value="1"/>
</dbReference>
<feature type="compositionally biased region" description="Low complexity" evidence="15">
    <location>
        <begin position="1006"/>
        <end position="1029"/>
    </location>
</feature>
<comment type="similarity">
    <text evidence="2 14">Belongs to the MCM family.</text>
</comment>
<dbReference type="GeneID" id="68112690"/>
<evidence type="ECO:0000256" key="8">
    <source>
        <dbReference type="ARBA" id="ARBA00022840"/>
    </source>
</evidence>
<keyword evidence="9 14" id="KW-0238">DNA-binding</keyword>
<proteinExistence type="inferred from homology"/>
<dbReference type="GO" id="GO:0006260">
    <property type="term" value="P:DNA replication"/>
    <property type="evidence" value="ECO:0007669"/>
    <property type="project" value="InterPro"/>
</dbReference>
<gene>
    <name evidence="17" type="ORF">FDP41_005472</name>
</gene>
<evidence type="ECO:0000256" key="1">
    <source>
        <dbReference type="ARBA" id="ARBA00004123"/>
    </source>
</evidence>
<feature type="compositionally biased region" description="Polar residues" evidence="15">
    <location>
        <begin position="843"/>
        <end position="859"/>
    </location>
</feature>
<dbReference type="RefSeq" id="XP_044560191.1">
    <property type="nucleotide sequence ID" value="XM_044709000.1"/>
</dbReference>
<feature type="compositionally biased region" description="Acidic residues" evidence="15">
    <location>
        <begin position="1144"/>
        <end position="1153"/>
    </location>
</feature>
<dbReference type="EC" id="3.6.4.12" evidence="3"/>
<dbReference type="PANTHER" id="PTHR11630">
    <property type="entry name" value="DNA REPLICATION LICENSING FACTOR MCM FAMILY MEMBER"/>
    <property type="match status" value="1"/>
</dbReference>
<dbReference type="Proteomes" id="UP000444721">
    <property type="component" value="Unassembled WGS sequence"/>
</dbReference>
<keyword evidence="4 14" id="KW-0547">Nucleotide-binding</keyword>
<evidence type="ECO:0000256" key="6">
    <source>
        <dbReference type="ARBA" id="ARBA00022801"/>
    </source>
</evidence>
<keyword evidence="18" id="KW-1185">Reference proteome</keyword>
<evidence type="ECO:0000256" key="13">
    <source>
        <dbReference type="ARBA" id="ARBA00047995"/>
    </source>
</evidence>
<evidence type="ECO:0000256" key="10">
    <source>
        <dbReference type="ARBA" id="ARBA00023204"/>
    </source>
</evidence>
<feature type="region of interest" description="Disordered" evidence="15">
    <location>
        <begin position="731"/>
        <end position="800"/>
    </location>
</feature>
<dbReference type="VEuPathDB" id="AmoebaDB:NF0014190"/>
<accession>A0A6A5BMV6</accession>
<dbReference type="GO" id="GO:0017116">
    <property type="term" value="F:single-stranded DNA helicase activity"/>
    <property type="evidence" value="ECO:0007669"/>
    <property type="project" value="TreeGrafter"/>
</dbReference>
<dbReference type="AlphaFoldDB" id="A0A6A5BMV6"/>
<keyword evidence="6" id="KW-0378">Hydrolase</keyword>
<comment type="caution">
    <text evidence="17">The sequence shown here is derived from an EMBL/GenBank/DDBJ whole genome shotgun (WGS) entry which is preliminary data.</text>
</comment>